<dbReference type="CDD" id="cd02948">
    <property type="entry name" value="TRX_NDPK"/>
    <property type="match status" value="1"/>
</dbReference>
<reference evidence="4 5" key="1">
    <citation type="submission" date="2023-09" db="EMBL/GenBank/DDBJ databases">
        <title>Nesidiocoris tenuis whole genome shotgun sequence.</title>
        <authorList>
            <person name="Shibata T."/>
            <person name="Shimoda M."/>
            <person name="Kobayashi T."/>
            <person name="Uehara T."/>
        </authorList>
    </citation>
    <scope>NUCLEOTIDE SEQUENCE [LARGE SCALE GENOMIC DNA]</scope>
    <source>
        <strain evidence="4 5">Japan</strain>
    </source>
</reference>
<dbReference type="EMBL" id="AP028913">
    <property type="protein sequence ID" value="BES94531.1"/>
    <property type="molecule type" value="Genomic_DNA"/>
</dbReference>
<dbReference type="PANTHER" id="PTHR46135">
    <property type="entry name" value="NME/NM23 FAMILY MEMBER 8"/>
    <property type="match status" value="1"/>
</dbReference>
<dbReference type="PANTHER" id="PTHR46135:SF3">
    <property type="entry name" value="NME_NM23 FAMILY MEMBER 8"/>
    <property type="match status" value="1"/>
</dbReference>
<evidence type="ECO:0000313" key="4">
    <source>
        <dbReference type="EMBL" id="BES94531.1"/>
    </source>
</evidence>
<feature type="region of interest" description="Disordered" evidence="1">
    <location>
        <begin position="286"/>
        <end position="330"/>
    </location>
</feature>
<sequence>MLPIEIVSGLASARKMTKKGGTATLQVEINSDEEWDTLLDRKGLIVVDVFTEWCGPCVAMMSNLKKVKLEHGSDNLHLAVGNADQVTPLSRFKGRSEPTWLFVAGGELLRVFFGSNAPALMKLIVSEVQKEIKVMEGKAQRAGVPWDELTEEEKKKKAELDAKRQAELDKIRAEEDAAKERVRRRNLERIARQLTNLSVVVFFPHAITEPEDDGSTKRTCQAAYQLMVKYEAAGLQIVDQLDKLIAGDEYNQVFFNSPLTIPEGVVAEMSNRRCLVSLIQEAPAGIAGSESPDRQASSSASASSRASSSLHPPQQQPSSTPPSPSPVPPVVAALRLNGIEEKMSTLIYGDSRDPENPSLDSVAYVYGKEIDEGKKFLSCWTPVQYISKTSAMQVLFPHKIAALDVVLEDLPPPSYVIVFEASRASEVLEVAEPFADDVIHLGFFTTDNPETAEKICHTIHDLEKKGPEVIAEAKMVIALKKSNSDPMLTLASLGPLYVSPDLRTGTKEMEMWFPPTIEMVPEPSPWAPPPPPPPKYFKDEEDNLYIEEERQCEDGEMRLCRKLVKLADGSSVEDSEWEPVVSTVADSTVIVTSPDETENPKVDPQQEANTKGADEALKDEQPSSDATLAEEPSA</sequence>
<feature type="compositionally biased region" description="Low complexity" evidence="1">
    <location>
        <begin position="296"/>
        <end position="318"/>
    </location>
</feature>
<feature type="domain" description="DUF4746" evidence="3">
    <location>
        <begin position="379"/>
        <end position="519"/>
    </location>
</feature>
<evidence type="ECO:0000259" key="2">
    <source>
        <dbReference type="Pfam" id="PF00085"/>
    </source>
</evidence>
<keyword evidence="5" id="KW-1185">Reference proteome</keyword>
<dbReference type="InterPro" id="IPR036249">
    <property type="entry name" value="Thioredoxin-like_sf"/>
</dbReference>
<feature type="compositionally biased region" description="Basic and acidic residues" evidence="1">
    <location>
        <begin position="612"/>
        <end position="621"/>
    </location>
</feature>
<evidence type="ECO:0000313" key="5">
    <source>
        <dbReference type="Proteomes" id="UP001307889"/>
    </source>
</evidence>
<dbReference type="InterPro" id="IPR017937">
    <property type="entry name" value="Thioredoxin_CS"/>
</dbReference>
<dbReference type="Gene3D" id="3.40.30.10">
    <property type="entry name" value="Glutaredoxin"/>
    <property type="match status" value="1"/>
</dbReference>
<evidence type="ECO:0000259" key="3">
    <source>
        <dbReference type="Pfam" id="PF15928"/>
    </source>
</evidence>
<feature type="compositionally biased region" description="Pro residues" evidence="1">
    <location>
        <begin position="319"/>
        <end position="329"/>
    </location>
</feature>
<protein>
    <submittedName>
        <fullName evidence="4">Glycerol ether metabolic process</fullName>
    </submittedName>
</protein>
<gene>
    <name evidence="4" type="ORF">NTJ_07340</name>
</gene>
<dbReference type="PROSITE" id="PS00194">
    <property type="entry name" value="THIOREDOXIN_1"/>
    <property type="match status" value="1"/>
</dbReference>
<evidence type="ECO:0000256" key="1">
    <source>
        <dbReference type="SAM" id="MobiDB-lite"/>
    </source>
</evidence>
<dbReference type="SUPFAM" id="SSF52833">
    <property type="entry name" value="Thioredoxin-like"/>
    <property type="match status" value="1"/>
</dbReference>
<feature type="domain" description="Thioredoxin" evidence="2">
    <location>
        <begin position="28"/>
        <end position="119"/>
    </location>
</feature>
<dbReference type="InterPro" id="IPR051766">
    <property type="entry name" value="TXND_domain-containing"/>
</dbReference>
<name>A0ABN7AUH5_9HEMI</name>
<organism evidence="4 5">
    <name type="scientific">Nesidiocoris tenuis</name>
    <dbReference type="NCBI Taxonomy" id="355587"/>
    <lineage>
        <taxon>Eukaryota</taxon>
        <taxon>Metazoa</taxon>
        <taxon>Ecdysozoa</taxon>
        <taxon>Arthropoda</taxon>
        <taxon>Hexapoda</taxon>
        <taxon>Insecta</taxon>
        <taxon>Pterygota</taxon>
        <taxon>Neoptera</taxon>
        <taxon>Paraneoptera</taxon>
        <taxon>Hemiptera</taxon>
        <taxon>Heteroptera</taxon>
        <taxon>Panheteroptera</taxon>
        <taxon>Cimicomorpha</taxon>
        <taxon>Miridae</taxon>
        <taxon>Dicyphina</taxon>
        <taxon>Nesidiocoris</taxon>
    </lineage>
</organism>
<proteinExistence type="predicted"/>
<dbReference type="Pfam" id="PF15928">
    <property type="entry name" value="DUF4746"/>
    <property type="match status" value="1"/>
</dbReference>
<feature type="region of interest" description="Disordered" evidence="1">
    <location>
        <begin position="587"/>
        <end position="634"/>
    </location>
</feature>
<dbReference type="Proteomes" id="UP001307889">
    <property type="component" value="Chromosome 5"/>
</dbReference>
<dbReference type="InterPro" id="IPR013766">
    <property type="entry name" value="Thioredoxin_domain"/>
</dbReference>
<dbReference type="Pfam" id="PF00085">
    <property type="entry name" value="Thioredoxin"/>
    <property type="match status" value="1"/>
</dbReference>
<dbReference type="InterPro" id="IPR031827">
    <property type="entry name" value="DUF4746"/>
</dbReference>
<accession>A0ABN7AUH5</accession>